<dbReference type="Proteomes" id="UP000186817">
    <property type="component" value="Unassembled WGS sequence"/>
</dbReference>
<feature type="region of interest" description="Disordered" evidence="6">
    <location>
        <begin position="464"/>
        <end position="500"/>
    </location>
</feature>
<dbReference type="GO" id="GO:0005524">
    <property type="term" value="F:ATP binding"/>
    <property type="evidence" value="ECO:0007669"/>
    <property type="project" value="UniProtKB-KW"/>
</dbReference>
<evidence type="ECO:0000256" key="6">
    <source>
        <dbReference type="SAM" id="MobiDB-lite"/>
    </source>
</evidence>
<keyword evidence="5" id="KW-0067">ATP-binding</keyword>
<evidence type="ECO:0000256" key="5">
    <source>
        <dbReference type="ARBA" id="ARBA00022840"/>
    </source>
</evidence>
<keyword evidence="7" id="KW-1133">Transmembrane helix</keyword>
<evidence type="ECO:0000256" key="7">
    <source>
        <dbReference type="SAM" id="Phobius"/>
    </source>
</evidence>
<dbReference type="OrthoDB" id="4062651at2759"/>
<dbReference type="Pfam" id="PF00069">
    <property type="entry name" value="Pkinase"/>
    <property type="match status" value="1"/>
</dbReference>
<feature type="transmembrane region" description="Helical" evidence="7">
    <location>
        <begin position="134"/>
        <end position="151"/>
    </location>
</feature>
<feature type="compositionally biased region" description="Basic and acidic residues" evidence="6">
    <location>
        <begin position="548"/>
        <end position="561"/>
    </location>
</feature>
<name>A0A1Q9CZ39_SYMMI</name>
<dbReference type="InterPro" id="IPR011009">
    <property type="entry name" value="Kinase-like_dom_sf"/>
</dbReference>
<feature type="region of interest" description="Disordered" evidence="6">
    <location>
        <begin position="318"/>
        <end position="337"/>
    </location>
</feature>
<feature type="region of interest" description="Disordered" evidence="6">
    <location>
        <begin position="518"/>
        <end position="596"/>
    </location>
</feature>
<feature type="chain" id="PRO_5012593228" description="non-specific serine/threonine protein kinase" evidence="8">
    <location>
        <begin position="19"/>
        <end position="596"/>
    </location>
</feature>
<keyword evidence="11" id="KW-1185">Reference proteome</keyword>
<dbReference type="EC" id="2.7.11.1" evidence="1"/>
<evidence type="ECO:0000256" key="8">
    <source>
        <dbReference type="SAM" id="SignalP"/>
    </source>
</evidence>
<dbReference type="SMART" id="SM00220">
    <property type="entry name" value="S_TKc"/>
    <property type="match status" value="1"/>
</dbReference>
<dbReference type="InterPro" id="IPR050660">
    <property type="entry name" value="NEK_Ser/Thr_kinase"/>
</dbReference>
<sequence length="596" mass="64366">MNMMMMVMMMMMMAIITAVITITSIIIVVAIVIVIATAIVVINVVTIIIMPVMVKITINTSMYAFVMELCTRGSLTDHIRELRRGLLAKLTDFGLCRFGTEATGDWTFGAPPGTPAYIAPEVIRGQSYGRAADLYSFGALIWLVLTGGLVAEGEPKIEPPCAQMAHKWDYSALAQNFKLIAACIQQPEENGARPLPSAEAEELVLDLTKEEATGRPSLEELRRYPALQPLRLPDPRAGAKEVDAWLACLAQRGCLSCGGQGCGLCRLDDSASQGKAGFMQKELAVVPMPGGNPACMVISQEYSDLVFHESRMFGGKSDNFQASDEHGHPSPPDRRMHDRHLRIDVPTDSLPCAEYVRIAEGIADCSSVFDKSFDFVVADPDSFESEVLGDFDGFLLGFGRKSFIPVRCWSANTSTRKQGLNAKTRAVKDSFIKKDLAIESAPVFADSFPALNLSCPVQDVTSDEVTHRRAQASEDVAPSEELEATASAGGQPELEKTRSAMTAAALRAGQMQELLGLDSSEEGGDSDDRFGSDVEPPVAALGFQPPARAKEVSTSESPPERRAKKPGGDPVLFTPRGASATASRAMRPTVSPARRR</sequence>
<dbReference type="PANTHER" id="PTHR43671">
    <property type="entry name" value="SERINE/THREONINE-PROTEIN KINASE NEK"/>
    <property type="match status" value="1"/>
</dbReference>
<dbReference type="AlphaFoldDB" id="A0A1Q9CZ39"/>
<feature type="domain" description="Protein kinase" evidence="9">
    <location>
        <begin position="1"/>
        <end position="227"/>
    </location>
</feature>
<dbReference type="InterPro" id="IPR000719">
    <property type="entry name" value="Prot_kinase_dom"/>
</dbReference>
<evidence type="ECO:0000256" key="3">
    <source>
        <dbReference type="ARBA" id="ARBA00022741"/>
    </source>
</evidence>
<feature type="compositionally biased region" description="Basic and acidic residues" evidence="6">
    <location>
        <begin position="323"/>
        <end position="337"/>
    </location>
</feature>
<proteinExistence type="predicted"/>
<feature type="transmembrane region" description="Helical" evidence="7">
    <location>
        <begin position="40"/>
        <end position="58"/>
    </location>
</feature>
<keyword evidence="2" id="KW-0808">Transferase</keyword>
<evidence type="ECO:0000256" key="1">
    <source>
        <dbReference type="ARBA" id="ARBA00012513"/>
    </source>
</evidence>
<protein>
    <recommendedName>
        <fullName evidence="1">non-specific serine/threonine protein kinase</fullName>
        <ecNumber evidence="1">2.7.11.1</ecNumber>
    </recommendedName>
</protein>
<evidence type="ECO:0000313" key="10">
    <source>
        <dbReference type="EMBL" id="OLP88197.1"/>
    </source>
</evidence>
<evidence type="ECO:0000259" key="9">
    <source>
        <dbReference type="PROSITE" id="PS50011"/>
    </source>
</evidence>
<accession>A0A1Q9CZ39</accession>
<dbReference type="SUPFAM" id="SSF56112">
    <property type="entry name" value="Protein kinase-like (PK-like)"/>
    <property type="match status" value="1"/>
</dbReference>
<evidence type="ECO:0000256" key="4">
    <source>
        <dbReference type="ARBA" id="ARBA00022777"/>
    </source>
</evidence>
<dbReference type="EMBL" id="LSRX01000825">
    <property type="protein sequence ID" value="OLP88197.1"/>
    <property type="molecule type" value="Genomic_DNA"/>
</dbReference>
<dbReference type="PROSITE" id="PS50011">
    <property type="entry name" value="PROTEIN_KINASE_DOM"/>
    <property type="match status" value="1"/>
</dbReference>
<feature type="signal peptide" evidence="8">
    <location>
        <begin position="1"/>
        <end position="18"/>
    </location>
</feature>
<dbReference type="GO" id="GO:0004674">
    <property type="term" value="F:protein serine/threonine kinase activity"/>
    <property type="evidence" value="ECO:0007669"/>
    <property type="project" value="UniProtKB-EC"/>
</dbReference>
<comment type="caution">
    <text evidence="10">The sequence shown here is derived from an EMBL/GenBank/DDBJ whole genome shotgun (WGS) entry which is preliminary data.</text>
</comment>
<keyword evidence="8" id="KW-0732">Signal</keyword>
<evidence type="ECO:0000256" key="2">
    <source>
        <dbReference type="ARBA" id="ARBA00022679"/>
    </source>
</evidence>
<dbReference type="Gene3D" id="1.10.510.10">
    <property type="entry name" value="Transferase(Phosphotransferase) domain 1"/>
    <property type="match status" value="1"/>
</dbReference>
<evidence type="ECO:0000313" key="11">
    <source>
        <dbReference type="Proteomes" id="UP000186817"/>
    </source>
</evidence>
<keyword evidence="3" id="KW-0547">Nucleotide-binding</keyword>
<keyword evidence="7" id="KW-0472">Membrane</keyword>
<gene>
    <name evidence="10" type="primary">pkbA</name>
    <name evidence="10" type="ORF">AK812_SmicGene30501</name>
</gene>
<reference evidence="10 11" key="1">
    <citation type="submission" date="2016-02" db="EMBL/GenBank/DDBJ databases">
        <title>Genome analysis of coral dinoflagellate symbionts highlights evolutionary adaptations to a symbiotic lifestyle.</title>
        <authorList>
            <person name="Aranda M."/>
            <person name="Li Y."/>
            <person name="Liew Y.J."/>
            <person name="Baumgarten S."/>
            <person name="Simakov O."/>
            <person name="Wilson M."/>
            <person name="Piel J."/>
            <person name="Ashoor H."/>
            <person name="Bougouffa S."/>
            <person name="Bajic V.B."/>
            <person name="Ryu T."/>
            <person name="Ravasi T."/>
            <person name="Bayer T."/>
            <person name="Micklem G."/>
            <person name="Kim H."/>
            <person name="Bhak J."/>
            <person name="Lajeunesse T.C."/>
            <person name="Voolstra C.R."/>
        </authorList>
    </citation>
    <scope>NUCLEOTIDE SEQUENCE [LARGE SCALE GENOMIC DNA]</scope>
    <source>
        <strain evidence="10 11">CCMP2467</strain>
    </source>
</reference>
<dbReference type="PANTHER" id="PTHR43671:SF13">
    <property type="entry name" value="SERINE_THREONINE-PROTEIN KINASE NEK2"/>
    <property type="match status" value="1"/>
</dbReference>
<keyword evidence="4 10" id="KW-0418">Kinase</keyword>
<organism evidence="10 11">
    <name type="scientific">Symbiodinium microadriaticum</name>
    <name type="common">Dinoflagellate</name>
    <name type="synonym">Zooxanthella microadriatica</name>
    <dbReference type="NCBI Taxonomy" id="2951"/>
    <lineage>
        <taxon>Eukaryota</taxon>
        <taxon>Sar</taxon>
        <taxon>Alveolata</taxon>
        <taxon>Dinophyceae</taxon>
        <taxon>Suessiales</taxon>
        <taxon>Symbiodiniaceae</taxon>
        <taxon>Symbiodinium</taxon>
    </lineage>
</organism>
<keyword evidence="7" id="KW-0812">Transmembrane</keyword>